<sequence>MDIEDSAVNAPESEEVVIDADVDSEAVQVRRKTIPTQLPLSRIKKICKLDPEIQLLTSDAVKIISYCTERFIECFAKEMALIAKEDGRKTVQMKDLERAIKRNPLFEFLEDALTDWPEKDKHSDAVDENNEEAVNEEDDEGIVDDEIIEDDMDVDELNEENPVQITTESESLTEVLIED</sequence>
<dbReference type="WBParaSite" id="JU765_v2.g498.t1">
    <property type="protein sequence ID" value="JU765_v2.g498.t1"/>
    <property type="gene ID" value="JU765_v2.g498"/>
</dbReference>
<evidence type="ECO:0000313" key="2">
    <source>
        <dbReference type="WBParaSite" id="JU765_v2.g498.t1"/>
    </source>
</evidence>
<proteinExistence type="predicted"/>
<protein>
    <submittedName>
        <fullName evidence="2">Transcription factor CBF/NF-Y/archaeal histone domain-containing protein</fullName>
    </submittedName>
</protein>
<evidence type="ECO:0000313" key="1">
    <source>
        <dbReference type="Proteomes" id="UP000887576"/>
    </source>
</evidence>
<reference evidence="2" key="1">
    <citation type="submission" date="2022-11" db="UniProtKB">
        <authorList>
            <consortium name="WormBaseParasite"/>
        </authorList>
    </citation>
    <scope>IDENTIFICATION</scope>
</reference>
<organism evidence="1 2">
    <name type="scientific">Panagrolaimus sp. JU765</name>
    <dbReference type="NCBI Taxonomy" id="591449"/>
    <lineage>
        <taxon>Eukaryota</taxon>
        <taxon>Metazoa</taxon>
        <taxon>Ecdysozoa</taxon>
        <taxon>Nematoda</taxon>
        <taxon>Chromadorea</taxon>
        <taxon>Rhabditida</taxon>
        <taxon>Tylenchina</taxon>
        <taxon>Panagrolaimomorpha</taxon>
        <taxon>Panagrolaimoidea</taxon>
        <taxon>Panagrolaimidae</taxon>
        <taxon>Panagrolaimus</taxon>
    </lineage>
</organism>
<accession>A0AC34RAB5</accession>
<dbReference type="Proteomes" id="UP000887576">
    <property type="component" value="Unplaced"/>
</dbReference>
<name>A0AC34RAB5_9BILA</name>